<keyword evidence="3 7" id="KW-0479">Metal-binding</keyword>
<evidence type="ECO:0000256" key="7">
    <source>
        <dbReference type="RuleBase" id="RU000461"/>
    </source>
</evidence>
<evidence type="ECO:0000256" key="2">
    <source>
        <dbReference type="ARBA" id="ARBA00022617"/>
    </source>
</evidence>
<evidence type="ECO:0000256" key="3">
    <source>
        <dbReference type="ARBA" id="ARBA00022723"/>
    </source>
</evidence>
<dbReference type="SUPFAM" id="SSF48264">
    <property type="entry name" value="Cytochrome P450"/>
    <property type="match status" value="1"/>
</dbReference>
<sequence>MTELSDVSARQEPQESGTPRLTFGDGGDAVLTWLKGMRDDRPAWFDESNGTWSLFRYNDIVRALRDTDTFCSDPSRSLPPEMTEEAEGSIVSLDPPRHGRLRGLVSHAFTPRLVEQLGPRIEEIVDELLDRALDGGSGRFDLVGDLAYELPVVVIGELLGLPASDRDFLVRCADEFYAIEHDDPFNGEYLQSMQSTLDELNEYMLDHARRRRNEPADDLMTALALAEIDGERLNDREIRNFAVLLLTAGHITTTALLGNTVLALGEHPDVMASWRDGTVNSAAVMEEVVRHRSPFTEVYRFTTKDVEIGGTVIPADQLVRVWLVSGNRDERQFADPDEFRLDRATGRHLGFGLGIHYCLGAGLARVETTAALRVLARRTAGITPVLDELKFYDAPGIFCLRSLPVTFHR</sequence>
<dbReference type="GO" id="GO:0016705">
    <property type="term" value="F:oxidoreductase activity, acting on paired donors, with incorporation or reduction of molecular oxygen"/>
    <property type="evidence" value="ECO:0007669"/>
    <property type="project" value="InterPro"/>
</dbReference>
<evidence type="ECO:0000256" key="4">
    <source>
        <dbReference type="ARBA" id="ARBA00023002"/>
    </source>
</evidence>
<dbReference type="PANTHER" id="PTHR46696">
    <property type="entry name" value="P450, PUTATIVE (EUROFUNG)-RELATED"/>
    <property type="match status" value="1"/>
</dbReference>
<dbReference type="Gene3D" id="1.10.630.10">
    <property type="entry name" value="Cytochrome P450"/>
    <property type="match status" value="1"/>
</dbReference>
<dbReference type="PROSITE" id="PS00086">
    <property type="entry name" value="CYTOCHROME_P450"/>
    <property type="match status" value="1"/>
</dbReference>
<dbReference type="InterPro" id="IPR002397">
    <property type="entry name" value="Cyt_P450_B"/>
</dbReference>
<dbReference type="CDD" id="cd11032">
    <property type="entry name" value="P450_EryK-like"/>
    <property type="match status" value="1"/>
</dbReference>
<keyword evidence="2 7" id="KW-0349">Heme</keyword>
<evidence type="ECO:0000256" key="1">
    <source>
        <dbReference type="ARBA" id="ARBA00010617"/>
    </source>
</evidence>
<organism evidence="9 10">
    <name type="scientific">Lentzea fradiae</name>
    <dbReference type="NCBI Taxonomy" id="200378"/>
    <lineage>
        <taxon>Bacteria</taxon>
        <taxon>Bacillati</taxon>
        <taxon>Actinomycetota</taxon>
        <taxon>Actinomycetes</taxon>
        <taxon>Pseudonocardiales</taxon>
        <taxon>Pseudonocardiaceae</taxon>
        <taxon>Lentzea</taxon>
    </lineage>
</organism>
<feature type="region of interest" description="Disordered" evidence="8">
    <location>
        <begin position="1"/>
        <end position="24"/>
    </location>
</feature>
<keyword evidence="4 7" id="KW-0560">Oxidoreductase</keyword>
<dbReference type="GO" id="GO:0020037">
    <property type="term" value="F:heme binding"/>
    <property type="evidence" value="ECO:0007669"/>
    <property type="project" value="InterPro"/>
</dbReference>
<dbReference type="PRINTS" id="PR00359">
    <property type="entry name" value="BP450"/>
</dbReference>
<dbReference type="OrthoDB" id="4133219at2"/>
<keyword evidence="10" id="KW-1185">Reference proteome</keyword>
<dbReference type="Proteomes" id="UP000199623">
    <property type="component" value="Unassembled WGS sequence"/>
</dbReference>
<keyword evidence="6 7" id="KW-0503">Monooxygenase</keyword>
<evidence type="ECO:0000313" key="10">
    <source>
        <dbReference type="Proteomes" id="UP000199623"/>
    </source>
</evidence>
<dbReference type="AlphaFoldDB" id="A0A1G7UQ36"/>
<keyword evidence="5 7" id="KW-0408">Iron</keyword>
<dbReference type="InterPro" id="IPR017972">
    <property type="entry name" value="Cyt_P450_CS"/>
</dbReference>
<evidence type="ECO:0000256" key="6">
    <source>
        <dbReference type="ARBA" id="ARBA00023033"/>
    </source>
</evidence>
<gene>
    <name evidence="9" type="ORF">SAMN05216553_108336</name>
</gene>
<proteinExistence type="inferred from homology"/>
<dbReference type="InterPro" id="IPR001128">
    <property type="entry name" value="Cyt_P450"/>
</dbReference>
<accession>A0A1G7UQ36</accession>
<evidence type="ECO:0000313" key="9">
    <source>
        <dbReference type="EMBL" id="SDG49458.1"/>
    </source>
</evidence>
<protein>
    <submittedName>
        <fullName evidence="9">Cytochrome P450</fullName>
    </submittedName>
</protein>
<name>A0A1G7UQ36_9PSEU</name>
<evidence type="ECO:0000256" key="8">
    <source>
        <dbReference type="SAM" id="MobiDB-lite"/>
    </source>
</evidence>
<dbReference type="PANTHER" id="PTHR46696:SF1">
    <property type="entry name" value="CYTOCHROME P450 YJIB-RELATED"/>
    <property type="match status" value="1"/>
</dbReference>
<dbReference type="STRING" id="200378.SAMN05216553_108336"/>
<reference evidence="10" key="1">
    <citation type="submission" date="2016-10" db="EMBL/GenBank/DDBJ databases">
        <authorList>
            <person name="Varghese N."/>
            <person name="Submissions S."/>
        </authorList>
    </citation>
    <scope>NUCLEOTIDE SEQUENCE [LARGE SCALE GENOMIC DNA]</scope>
    <source>
        <strain evidence="10">CGMCC 4.3506</strain>
    </source>
</reference>
<dbReference type="Pfam" id="PF00067">
    <property type="entry name" value="p450"/>
    <property type="match status" value="2"/>
</dbReference>
<dbReference type="GO" id="GO:0005506">
    <property type="term" value="F:iron ion binding"/>
    <property type="evidence" value="ECO:0007669"/>
    <property type="project" value="InterPro"/>
</dbReference>
<dbReference type="EMBL" id="FNCC01000008">
    <property type="protein sequence ID" value="SDG49458.1"/>
    <property type="molecule type" value="Genomic_DNA"/>
</dbReference>
<dbReference type="GO" id="GO:0004497">
    <property type="term" value="F:monooxygenase activity"/>
    <property type="evidence" value="ECO:0007669"/>
    <property type="project" value="UniProtKB-KW"/>
</dbReference>
<evidence type="ECO:0000256" key="5">
    <source>
        <dbReference type="ARBA" id="ARBA00023004"/>
    </source>
</evidence>
<dbReference type="FunFam" id="1.10.630.10:FF:000018">
    <property type="entry name" value="Cytochrome P450 monooxygenase"/>
    <property type="match status" value="1"/>
</dbReference>
<dbReference type="InterPro" id="IPR036396">
    <property type="entry name" value="Cyt_P450_sf"/>
</dbReference>
<comment type="similarity">
    <text evidence="1 7">Belongs to the cytochrome P450 family.</text>
</comment>